<dbReference type="Pfam" id="PF02794">
    <property type="entry name" value="HlyC"/>
    <property type="match status" value="1"/>
</dbReference>
<comment type="function">
    <text evidence="2">Involved in fatty acylation of protoxin at internal lysine residues, thereby converting it to the active toxin.</text>
</comment>
<accession>A0ABT5QKG9</accession>
<reference evidence="3" key="1">
    <citation type="submission" date="2021-12" db="EMBL/GenBank/DDBJ databases">
        <title>Enterovibrio ZSDZ35 sp. nov. and Enterovibrio ZSDZ42 sp. nov., isolated from coastal seawater in Qingdao.</title>
        <authorList>
            <person name="Zhang P."/>
        </authorList>
    </citation>
    <scope>NUCLEOTIDE SEQUENCE</scope>
    <source>
        <strain evidence="3">ZSDZ35</strain>
    </source>
</reference>
<keyword evidence="2" id="KW-0012">Acyltransferase</keyword>
<evidence type="ECO:0000256" key="1">
    <source>
        <dbReference type="ARBA" id="ARBA00005686"/>
    </source>
</evidence>
<comment type="caution">
    <text evidence="3">The sequence shown here is derived from an EMBL/GenBank/DDBJ whole genome shotgun (WGS) entry which is preliminary data.</text>
</comment>
<comment type="similarity">
    <text evidence="1 2">Belongs to the RTX toxin acyltransferase family.</text>
</comment>
<protein>
    <recommendedName>
        <fullName evidence="2">RTX toxin-activating lysine-acyltransferase</fullName>
        <ecNumber evidence="2">2.3.1.-</ecNumber>
    </recommendedName>
</protein>
<keyword evidence="2" id="KW-0808">Transferase</keyword>
<dbReference type="EMBL" id="JAJUBB010000004">
    <property type="protein sequence ID" value="MDD1780975.1"/>
    <property type="molecule type" value="Genomic_DNA"/>
</dbReference>
<dbReference type="RefSeq" id="WP_274141245.1">
    <property type="nucleotide sequence ID" value="NZ_JAJUBB010000004.1"/>
</dbReference>
<comment type="subcellular location">
    <subcellularLocation>
        <location evidence="2">Cytoplasm</location>
    </subcellularLocation>
</comment>
<dbReference type="InterPro" id="IPR003996">
    <property type="entry name" value="RTX_toxin-activating_protC_bac"/>
</dbReference>
<keyword evidence="2" id="KW-0963">Cytoplasm</keyword>
<evidence type="ECO:0000313" key="3">
    <source>
        <dbReference type="EMBL" id="MDD1780975.1"/>
    </source>
</evidence>
<keyword evidence="4" id="KW-1185">Reference proteome</keyword>
<proteinExistence type="inferred from homology"/>
<gene>
    <name evidence="3" type="ORF">LRP49_07140</name>
</gene>
<name>A0ABT5QKG9_9GAMM</name>
<dbReference type="Proteomes" id="UP001149821">
    <property type="component" value="Unassembled WGS sequence"/>
</dbReference>
<keyword evidence="2" id="KW-0204">Cytolysis</keyword>
<sequence length="148" mass="17351">MNNTEIYSDWHEKYIRRLGLITLALSQSAHYRVFQFASIKAWILPAVCHGNEHVFVDPDLGYVEGFMTWACVDENTFKRLTTNSDYMLHPSEWNEGEHVVVLDFSTMPGCFISRLKKIKQSGLFDKYQSVHSIRRNHEGEILKIIKWK</sequence>
<organism evidence="3 4">
    <name type="scientific">Enterovibrio qingdaonensis</name>
    <dbReference type="NCBI Taxonomy" id="2899818"/>
    <lineage>
        <taxon>Bacteria</taxon>
        <taxon>Pseudomonadati</taxon>
        <taxon>Pseudomonadota</taxon>
        <taxon>Gammaproteobacteria</taxon>
        <taxon>Vibrionales</taxon>
        <taxon>Vibrionaceae</taxon>
        <taxon>Enterovibrio</taxon>
    </lineage>
</organism>
<evidence type="ECO:0000256" key="2">
    <source>
        <dbReference type="RuleBase" id="RU368102"/>
    </source>
</evidence>
<evidence type="ECO:0000313" key="4">
    <source>
        <dbReference type="Proteomes" id="UP001149821"/>
    </source>
</evidence>
<dbReference type="EC" id="2.3.1.-" evidence="2"/>